<gene>
    <name evidence="1" type="ORF">GCM10023340_38820</name>
</gene>
<name>A0ABP9Q2A4_9ACTN</name>
<comment type="caution">
    <text evidence="1">The sequence shown here is derived from an EMBL/GenBank/DDBJ whole genome shotgun (WGS) entry which is preliminary data.</text>
</comment>
<evidence type="ECO:0000313" key="2">
    <source>
        <dbReference type="Proteomes" id="UP001500221"/>
    </source>
</evidence>
<dbReference type="Pfam" id="PF06074">
    <property type="entry name" value="Portal_Mu"/>
    <property type="match status" value="1"/>
</dbReference>
<protein>
    <recommendedName>
        <fullName evidence="3">DUF935 family protein</fullName>
    </recommendedName>
</protein>
<evidence type="ECO:0008006" key="3">
    <source>
        <dbReference type="Google" id="ProtNLM"/>
    </source>
</evidence>
<organism evidence="1 2">
    <name type="scientific">Nocardioides marinquilinus</name>
    <dbReference type="NCBI Taxonomy" id="1210400"/>
    <lineage>
        <taxon>Bacteria</taxon>
        <taxon>Bacillati</taxon>
        <taxon>Actinomycetota</taxon>
        <taxon>Actinomycetes</taxon>
        <taxon>Propionibacteriales</taxon>
        <taxon>Nocardioidaceae</taxon>
        <taxon>Nocardioides</taxon>
    </lineage>
</organism>
<accession>A0ABP9Q2A4</accession>
<dbReference type="RefSeq" id="WP_345462646.1">
    <property type="nucleotide sequence ID" value="NZ_BAABKG010000005.1"/>
</dbReference>
<reference evidence="2" key="1">
    <citation type="journal article" date="2019" name="Int. J. Syst. Evol. Microbiol.">
        <title>The Global Catalogue of Microorganisms (GCM) 10K type strain sequencing project: providing services to taxonomists for standard genome sequencing and annotation.</title>
        <authorList>
            <consortium name="The Broad Institute Genomics Platform"/>
            <consortium name="The Broad Institute Genome Sequencing Center for Infectious Disease"/>
            <person name="Wu L."/>
            <person name="Ma J."/>
        </authorList>
    </citation>
    <scope>NUCLEOTIDE SEQUENCE [LARGE SCALE GENOMIC DNA]</scope>
    <source>
        <strain evidence="2">JCM 18459</strain>
    </source>
</reference>
<sequence length="414" mass="45676">MTVTQVPRREVGYANPGADGFWDTIAGEQVPELQWPFCIPIYQRMQTDAQIASVLQAVMAPILRTGWGLDARHCDNEVAVTTSSSLGLRLRGDTERRDFAAQLRGRDRFSWNQHLYEACDFLAQGHSVFNQVARWDDEISKWRLRKLGWRPPATIAKWNIADDGGLISVEQHPRGASIGGVVTPALTATTRTTKIDRLVVYAHGRRGANWRGVSVLRACYKNWLLKDDGNRSWAIGVARNSMGLPVHTASDKGGQAEIDAGLTMASRARAGSNAGLSLANGATFDLLGVKGQLIDPDKFVRYHDEQIARAVLAHFLNLGTQTGSWALGSTFADFFTLSLQAIAEEIRDIATAHIVEDLVDWNFGRNVPAPRVVFDEIGSRRDAQQALDDLRKLAGLEDDEDMATFIRENVPDAA</sequence>
<dbReference type="InterPro" id="IPR009279">
    <property type="entry name" value="Portal_Mu"/>
</dbReference>
<evidence type="ECO:0000313" key="1">
    <source>
        <dbReference type="EMBL" id="GAA5154755.1"/>
    </source>
</evidence>
<dbReference type="Proteomes" id="UP001500221">
    <property type="component" value="Unassembled WGS sequence"/>
</dbReference>
<dbReference type="EMBL" id="BAABKG010000005">
    <property type="protein sequence ID" value="GAA5154755.1"/>
    <property type="molecule type" value="Genomic_DNA"/>
</dbReference>
<keyword evidence="2" id="KW-1185">Reference proteome</keyword>
<proteinExistence type="predicted"/>